<organism evidence="1">
    <name type="scientific">marine metagenome</name>
    <dbReference type="NCBI Taxonomy" id="408172"/>
    <lineage>
        <taxon>unclassified sequences</taxon>
        <taxon>metagenomes</taxon>
        <taxon>ecological metagenomes</taxon>
    </lineage>
</organism>
<accession>A0A382QE76</accession>
<dbReference type="EMBL" id="UINC01113914">
    <property type="protein sequence ID" value="SVC83853.1"/>
    <property type="molecule type" value="Genomic_DNA"/>
</dbReference>
<proteinExistence type="predicted"/>
<dbReference type="AlphaFoldDB" id="A0A382QE76"/>
<evidence type="ECO:0000313" key="1">
    <source>
        <dbReference type="EMBL" id="SVC83853.1"/>
    </source>
</evidence>
<protein>
    <submittedName>
        <fullName evidence="1">Uncharacterized protein</fullName>
    </submittedName>
</protein>
<reference evidence="1" key="1">
    <citation type="submission" date="2018-05" db="EMBL/GenBank/DDBJ databases">
        <authorList>
            <person name="Lanie J.A."/>
            <person name="Ng W.-L."/>
            <person name="Kazmierczak K.M."/>
            <person name="Andrzejewski T.M."/>
            <person name="Davidsen T.M."/>
            <person name="Wayne K.J."/>
            <person name="Tettelin H."/>
            <person name="Glass J.I."/>
            <person name="Rusch D."/>
            <person name="Podicherti R."/>
            <person name="Tsui H.-C.T."/>
            <person name="Winkler M.E."/>
        </authorList>
    </citation>
    <scope>NUCLEOTIDE SEQUENCE</scope>
</reference>
<name>A0A382QE76_9ZZZZ</name>
<sequence>MVVLKLRLNKIEVVQQRSVRSLDMWSMILETLFSITLFFSGGHLMSTNFKIHHFSDGDSKDIWFLKHNNSTTKHCTKHSELEDIKKMRTYHNDQTRTIYKVTKNDDKEIIEGTLKEEKVDVF</sequence>
<gene>
    <name evidence="1" type="ORF">METZ01_LOCUS336707</name>
</gene>